<organism evidence="1 2">
    <name type="scientific">Antrodiella citrinella</name>
    <dbReference type="NCBI Taxonomy" id="2447956"/>
    <lineage>
        <taxon>Eukaryota</taxon>
        <taxon>Fungi</taxon>
        <taxon>Dikarya</taxon>
        <taxon>Basidiomycota</taxon>
        <taxon>Agaricomycotina</taxon>
        <taxon>Agaricomycetes</taxon>
        <taxon>Polyporales</taxon>
        <taxon>Steccherinaceae</taxon>
        <taxon>Antrodiella</taxon>
    </lineage>
</organism>
<accession>A0A4V3XI57</accession>
<sequence length="212" mass="23429">MSSSAAAAHRPFNQSPVLIISSSPEFLERASRLLSAKFIGRVSPSDTTFRMSMMPIYTPITASDSLYYDPAPSHLAYIHSLNHTPYDHPAMYDVLRKSATDLVDPLLPPPGSLGIRQLLTVARSKLQRIHPSDAYNALTEADTPWPVLLVDIRPESVRKRDGVVPGAMHVERNVLEWRFDPRGKVTGSVVDGKVITEDDPEGGRLAIADRYV</sequence>
<protein>
    <recommendedName>
        <fullName evidence="3">Rhodanese domain-containing protein</fullName>
    </recommendedName>
</protein>
<proteinExistence type="predicted"/>
<evidence type="ECO:0008006" key="3">
    <source>
        <dbReference type="Google" id="ProtNLM"/>
    </source>
</evidence>
<evidence type="ECO:0000313" key="2">
    <source>
        <dbReference type="Proteomes" id="UP000308730"/>
    </source>
</evidence>
<gene>
    <name evidence="1" type="ORF">EUX98_g6600</name>
</gene>
<dbReference type="Gene3D" id="3.40.250.10">
    <property type="entry name" value="Rhodanese-like domain"/>
    <property type="match status" value="1"/>
</dbReference>
<reference evidence="1 2" key="1">
    <citation type="submission" date="2019-02" db="EMBL/GenBank/DDBJ databases">
        <title>Genome sequencing of the rare red list fungi Antrodiella citrinella (Flaviporus citrinellus).</title>
        <authorList>
            <person name="Buettner E."/>
            <person name="Kellner H."/>
        </authorList>
    </citation>
    <scope>NUCLEOTIDE SEQUENCE [LARGE SCALE GENOMIC DNA]</scope>
    <source>
        <strain evidence="1 2">DSM 108506</strain>
    </source>
</reference>
<dbReference type="SUPFAM" id="SSF52821">
    <property type="entry name" value="Rhodanese/Cell cycle control phosphatase"/>
    <property type="match status" value="1"/>
</dbReference>
<dbReference type="InterPro" id="IPR036873">
    <property type="entry name" value="Rhodanese-like_dom_sf"/>
</dbReference>
<keyword evidence="2" id="KW-1185">Reference proteome</keyword>
<comment type="caution">
    <text evidence="1">The sequence shown here is derived from an EMBL/GenBank/DDBJ whole genome shotgun (WGS) entry which is preliminary data.</text>
</comment>
<dbReference type="Proteomes" id="UP000308730">
    <property type="component" value="Unassembled WGS sequence"/>
</dbReference>
<dbReference type="AlphaFoldDB" id="A0A4V3XI57"/>
<dbReference type="OrthoDB" id="566238at2759"/>
<dbReference type="EMBL" id="SGPM01000240">
    <property type="protein sequence ID" value="THH27583.1"/>
    <property type="molecule type" value="Genomic_DNA"/>
</dbReference>
<name>A0A4V3XI57_9APHY</name>
<evidence type="ECO:0000313" key="1">
    <source>
        <dbReference type="EMBL" id="THH27583.1"/>
    </source>
</evidence>